<protein>
    <recommendedName>
        <fullName evidence="6">OmpH family outer membrane protein</fullName>
    </recommendedName>
</protein>
<feature type="coiled-coil region" evidence="1">
    <location>
        <begin position="49"/>
        <end position="83"/>
    </location>
</feature>
<evidence type="ECO:0000256" key="2">
    <source>
        <dbReference type="SAM" id="MobiDB-lite"/>
    </source>
</evidence>
<feature type="signal peptide" evidence="3">
    <location>
        <begin position="1"/>
        <end position="26"/>
    </location>
</feature>
<sequence length="251" mass="27126">MKTPHPRLLLAIVPLLFITGSLPAQQDAKAIEATMGRMRDALRNTMVQLQTAQAENAASQAKLVEAEARITELNARITSLIKQADTDKANAARVAKEQDARIGTQATELAALTSNLEKWKTGYKQAATVANDTEARRVKAAAKVIVLERRVAEQQVKNQELHKLGLEILTRYEKFGLGTAIVRREPFTGIARVKFETLIQDYSDKLADGRIKPEDAQKSASSTSSPPASATAPAAPSEKPAAKSSAQKGES</sequence>
<keyword evidence="5" id="KW-1185">Reference proteome</keyword>
<evidence type="ECO:0008006" key="6">
    <source>
        <dbReference type="Google" id="ProtNLM"/>
    </source>
</evidence>
<keyword evidence="1" id="KW-0175">Coiled coil</keyword>
<evidence type="ECO:0000256" key="3">
    <source>
        <dbReference type="SAM" id="SignalP"/>
    </source>
</evidence>
<accession>A0A366HN25</accession>
<feature type="region of interest" description="Disordered" evidence="2">
    <location>
        <begin position="209"/>
        <end position="251"/>
    </location>
</feature>
<dbReference type="OrthoDB" id="198726at2"/>
<dbReference type="RefSeq" id="WP_113959111.1">
    <property type="nucleotide sequence ID" value="NZ_QNRR01000005.1"/>
</dbReference>
<feature type="compositionally biased region" description="Low complexity" evidence="2">
    <location>
        <begin position="218"/>
        <end position="251"/>
    </location>
</feature>
<evidence type="ECO:0000313" key="5">
    <source>
        <dbReference type="Proteomes" id="UP000253426"/>
    </source>
</evidence>
<name>A0A366HN25_9BACT</name>
<reference evidence="4 5" key="1">
    <citation type="submission" date="2018-06" db="EMBL/GenBank/DDBJ databases">
        <title>Genomic Encyclopedia of Type Strains, Phase IV (KMG-IV): sequencing the most valuable type-strain genomes for metagenomic binning, comparative biology and taxonomic classification.</title>
        <authorList>
            <person name="Goeker M."/>
        </authorList>
    </citation>
    <scope>NUCLEOTIDE SEQUENCE [LARGE SCALE GENOMIC DNA]</scope>
    <source>
        <strain evidence="4 5">DSM 25532</strain>
    </source>
</reference>
<feature type="chain" id="PRO_5017000374" description="OmpH family outer membrane protein" evidence="3">
    <location>
        <begin position="27"/>
        <end position="251"/>
    </location>
</feature>
<dbReference type="Proteomes" id="UP000253426">
    <property type="component" value="Unassembled WGS sequence"/>
</dbReference>
<organism evidence="4 5">
    <name type="scientific">Roseimicrobium gellanilyticum</name>
    <dbReference type="NCBI Taxonomy" id="748857"/>
    <lineage>
        <taxon>Bacteria</taxon>
        <taxon>Pseudomonadati</taxon>
        <taxon>Verrucomicrobiota</taxon>
        <taxon>Verrucomicrobiia</taxon>
        <taxon>Verrucomicrobiales</taxon>
        <taxon>Verrucomicrobiaceae</taxon>
        <taxon>Roseimicrobium</taxon>
    </lineage>
</organism>
<gene>
    <name evidence="4" type="ORF">DES53_10519</name>
</gene>
<proteinExistence type="predicted"/>
<dbReference type="AlphaFoldDB" id="A0A366HN25"/>
<evidence type="ECO:0000313" key="4">
    <source>
        <dbReference type="EMBL" id="RBP43621.1"/>
    </source>
</evidence>
<comment type="caution">
    <text evidence="4">The sequence shown here is derived from an EMBL/GenBank/DDBJ whole genome shotgun (WGS) entry which is preliminary data.</text>
</comment>
<evidence type="ECO:0000256" key="1">
    <source>
        <dbReference type="SAM" id="Coils"/>
    </source>
</evidence>
<dbReference type="EMBL" id="QNRR01000005">
    <property type="protein sequence ID" value="RBP43621.1"/>
    <property type="molecule type" value="Genomic_DNA"/>
</dbReference>
<keyword evidence="3" id="KW-0732">Signal</keyword>